<keyword evidence="3" id="KW-1185">Reference proteome</keyword>
<dbReference type="RefSeq" id="WP_184756690.1">
    <property type="nucleotide sequence ID" value="NZ_BAABEK010000083.1"/>
</dbReference>
<dbReference type="EMBL" id="JACHJU010000001">
    <property type="protein sequence ID" value="MBB4940441.1"/>
    <property type="molecule type" value="Genomic_DNA"/>
</dbReference>
<evidence type="ECO:0000313" key="3">
    <source>
        <dbReference type="Proteomes" id="UP000534286"/>
    </source>
</evidence>
<organism evidence="2 3">
    <name type="scientific">Streptosporangium album</name>
    <dbReference type="NCBI Taxonomy" id="47479"/>
    <lineage>
        <taxon>Bacteria</taxon>
        <taxon>Bacillati</taxon>
        <taxon>Actinomycetota</taxon>
        <taxon>Actinomycetes</taxon>
        <taxon>Streptosporangiales</taxon>
        <taxon>Streptosporangiaceae</taxon>
        <taxon>Streptosporangium</taxon>
    </lineage>
</organism>
<protein>
    <recommendedName>
        <fullName evidence="4">PhzF family phenazine biosynthesis protein</fullName>
    </recommendedName>
</protein>
<comment type="caution">
    <text evidence="2">The sequence shown here is derived from an EMBL/GenBank/DDBJ whole genome shotgun (WGS) entry which is preliminary data.</text>
</comment>
<name>A0A7W7WAW8_9ACTN</name>
<proteinExistence type="predicted"/>
<evidence type="ECO:0000313" key="2">
    <source>
        <dbReference type="EMBL" id="MBB4940441.1"/>
    </source>
</evidence>
<feature type="region of interest" description="Disordered" evidence="1">
    <location>
        <begin position="42"/>
        <end position="62"/>
    </location>
</feature>
<sequence>MTDNVEILRYAAFTHDPKGGNPAGVVLISIAEADGRTRVSGGAVVMEASDPSAGGAAGPRYE</sequence>
<evidence type="ECO:0000256" key="1">
    <source>
        <dbReference type="SAM" id="MobiDB-lite"/>
    </source>
</evidence>
<evidence type="ECO:0008006" key="4">
    <source>
        <dbReference type="Google" id="ProtNLM"/>
    </source>
</evidence>
<gene>
    <name evidence="2" type="ORF">FHR32_004746</name>
</gene>
<dbReference type="AlphaFoldDB" id="A0A7W7WAW8"/>
<reference evidence="2 3" key="1">
    <citation type="submission" date="2020-08" db="EMBL/GenBank/DDBJ databases">
        <title>Sequencing the genomes of 1000 actinobacteria strains.</title>
        <authorList>
            <person name="Klenk H.-P."/>
        </authorList>
    </citation>
    <scope>NUCLEOTIDE SEQUENCE [LARGE SCALE GENOMIC DNA]</scope>
    <source>
        <strain evidence="2 3">DSM 43023</strain>
    </source>
</reference>
<dbReference type="Proteomes" id="UP000534286">
    <property type="component" value="Unassembled WGS sequence"/>
</dbReference>
<accession>A0A7W7WAW8</accession>